<protein>
    <recommendedName>
        <fullName evidence="1">Gypsy retrotransposon integrase-like protein 1</fullName>
    </recommendedName>
</protein>
<dbReference type="GO" id="GO:0015074">
    <property type="term" value="P:DNA integration"/>
    <property type="evidence" value="ECO:0007669"/>
    <property type="project" value="InterPro"/>
</dbReference>
<dbReference type="PROSITE" id="PS50994">
    <property type="entry name" value="INTEGRASE"/>
    <property type="match status" value="1"/>
</dbReference>
<dbReference type="AlphaFoldDB" id="A0AAW0PQ46"/>
<dbReference type="InterPro" id="IPR050951">
    <property type="entry name" value="Retrovirus_Pol_polyprotein"/>
</dbReference>
<evidence type="ECO:0000256" key="2">
    <source>
        <dbReference type="SAM" id="MobiDB-lite"/>
    </source>
</evidence>
<dbReference type="PANTHER" id="PTHR37984:SF15">
    <property type="entry name" value="INTEGRASE CATALYTIC DOMAIN-CONTAINING PROTEIN"/>
    <property type="match status" value="1"/>
</dbReference>
<accession>A0AAW0PQ46</accession>
<proteinExistence type="predicted"/>
<dbReference type="SUPFAM" id="SSF53098">
    <property type="entry name" value="Ribonuclease H-like"/>
    <property type="match status" value="1"/>
</dbReference>
<evidence type="ECO:0000313" key="4">
    <source>
        <dbReference type="EMBL" id="KAK7933179.1"/>
    </source>
</evidence>
<organism evidence="4 5">
    <name type="scientific">Mugilogobius chulae</name>
    <name type="common">yellowstripe goby</name>
    <dbReference type="NCBI Taxonomy" id="88201"/>
    <lineage>
        <taxon>Eukaryota</taxon>
        <taxon>Metazoa</taxon>
        <taxon>Chordata</taxon>
        <taxon>Craniata</taxon>
        <taxon>Vertebrata</taxon>
        <taxon>Euteleostomi</taxon>
        <taxon>Actinopterygii</taxon>
        <taxon>Neopterygii</taxon>
        <taxon>Teleostei</taxon>
        <taxon>Neoteleostei</taxon>
        <taxon>Acanthomorphata</taxon>
        <taxon>Gobiaria</taxon>
        <taxon>Gobiiformes</taxon>
        <taxon>Gobioidei</taxon>
        <taxon>Gobiidae</taxon>
        <taxon>Gobionellinae</taxon>
        <taxon>Mugilogobius</taxon>
    </lineage>
</organism>
<dbReference type="Gene3D" id="3.30.420.10">
    <property type="entry name" value="Ribonuclease H-like superfamily/Ribonuclease H"/>
    <property type="match status" value="1"/>
</dbReference>
<feature type="region of interest" description="Disordered" evidence="2">
    <location>
        <begin position="528"/>
        <end position="567"/>
    </location>
</feature>
<keyword evidence="5" id="KW-1185">Reference proteome</keyword>
<dbReference type="InterPro" id="IPR001584">
    <property type="entry name" value="Integrase_cat-core"/>
</dbReference>
<dbReference type="InterPro" id="IPR012337">
    <property type="entry name" value="RNaseH-like_sf"/>
</dbReference>
<dbReference type="Proteomes" id="UP001460270">
    <property type="component" value="Unassembled WGS sequence"/>
</dbReference>
<name>A0AAW0PQ46_9GOBI</name>
<dbReference type="InterPro" id="IPR041588">
    <property type="entry name" value="Integrase_H2C2"/>
</dbReference>
<reference evidence="5" key="1">
    <citation type="submission" date="2024-04" db="EMBL/GenBank/DDBJ databases">
        <title>Salinicola lusitanus LLJ914,a marine bacterium isolated from the Okinawa Trough.</title>
        <authorList>
            <person name="Li J."/>
        </authorList>
    </citation>
    <scope>NUCLEOTIDE SEQUENCE [LARGE SCALE GENOMIC DNA]</scope>
</reference>
<dbReference type="FunFam" id="1.10.340.70:FF:000001">
    <property type="entry name" value="Retrovirus-related Pol polyprotein from transposon gypsy-like Protein"/>
    <property type="match status" value="1"/>
</dbReference>
<comment type="caution">
    <text evidence="4">The sequence shown here is derived from an EMBL/GenBank/DDBJ whole genome shotgun (WGS) entry which is preliminary data.</text>
</comment>
<evidence type="ECO:0000313" key="5">
    <source>
        <dbReference type="Proteomes" id="UP001460270"/>
    </source>
</evidence>
<dbReference type="EMBL" id="JBBPFD010000003">
    <property type="protein sequence ID" value="KAK7933179.1"/>
    <property type="molecule type" value="Genomic_DNA"/>
</dbReference>
<evidence type="ECO:0000256" key="1">
    <source>
        <dbReference type="ARBA" id="ARBA00039658"/>
    </source>
</evidence>
<gene>
    <name evidence="4" type="ORF">WMY93_004075</name>
</gene>
<dbReference type="Pfam" id="PF17921">
    <property type="entry name" value="Integrase_H2C2"/>
    <property type="match status" value="1"/>
</dbReference>
<dbReference type="Gene3D" id="1.10.340.70">
    <property type="match status" value="1"/>
</dbReference>
<evidence type="ECO:0000259" key="3">
    <source>
        <dbReference type="PROSITE" id="PS50994"/>
    </source>
</evidence>
<dbReference type="Pfam" id="PF00665">
    <property type="entry name" value="rve"/>
    <property type="match status" value="1"/>
</dbReference>
<dbReference type="GO" id="GO:0003676">
    <property type="term" value="F:nucleic acid binding"/>
    <property type="evidence" value="ECO:0007669"/>
    <property type="project" value="InterPro"/>
</dbReference>
<dbReference type="InterPro" id="IPR036397">
    <property type="entry name" value="RNaseH_sf"/>
</dbReference>
<dbReference type="FunFam" id="3.30.420.10:FF:000269">
    <property type="entry name" value="Uncharacterized protein"/>
    <property type="match status" value="1"/>
</dbReference>
<dbReference type="PANTHER" id="PTHR37984">
    <property type="entry name" value="PROTEIN CBG26694"/>
    <property type="match status" value="1"/>
</dbReference>
<feature type="region of interest" description="Disordered" evidence="2">
    <location>
        <begin position="418"/>
        <end position="451"/>
    </location>
</feature>
<feature type="domain" description="Integrase catalytic" evidence="3">
    <location>
        <begin position="134"/>
        <end position="291"/>
    </location>
</feature>
<sequence>MVQVQDPAIGKVIALLSSDSRSLANVKSEPPEVLLLSKEWKRLEFQNDLLFRKRQSGPETLLQLVLPESLRSIVMQNLHDKMGHLGIDRTLELIRSRFYWPKMAADVEKKVKACERCVRRKAPPEKAAPLVNIQTTRPMELVCMDFLSIEPDSKNTKDVLVITDHFTKYAVSIPTKDQKAVTVAKTLWDNFFVHYGFPQRLHSDQGRDFESNTIKELCSLLGIRKVRTSPYHPRGNPVERYNRTLLSMLGTLKDTEKQHWRDYVKPLTHAYNCTKNDVTGYSPYELMFGRQPRLPIDIAFGLPQQNKQPLSHSQYVKQLKSHLEQSYELAIKNSQKVADKNKKRFDKVIRESTLDVGDRVLVRNLRLREKHKLADKWEETIYVVTKQIDNLPVYTVKPETGDGPSRTLHRDLLLPCGFLSPTEPEPERVTKPRKPQTRQSAAREPDNDPMLEEEEEFYYSDPPQVRETRFIKVYKSHASKEYVDCDKELKKDNLPGCDNEIENDNLPGCDNEIGNDNLPGCDNEIENDNLPGCDNEIGNDNLPGCDNEIENGNLPDMTNLPENGNEN</sequence>